<dbReference type="EMBL" id="LOPU01000031">
    <property type="protein sequence ID" value="KTG08360.1"/>
    <property type="molecule type" value="Genomic_DNA"/>
</dbReference>
<keyword evidence="7" id="KW-1185">Reference proteome</keyword>
<feature type="domain" description="DUF8054" evidence="3">
    <location>
        <begin position="6"/>
        <end position="85"/>
    </location>
</feature>
<keyword evidence="2" id="KW-1133">Transmembrane helix</keyword>
<dbReference type="InterPro" id="IPR058674">
    <property type="entry name" value="DUF8054_N"/>
</dbReference>
<dbReference type="Pfam" id="PF26238">
    <property type="entry name" value="DUF8054_M"/>
    <property type="match status" value="1"/>
</dbReference>
<dbReference type="Pfam" id="PF26237">
    <property type="entry name" value="DUF8054_C"/>
    <property type="match status" value="1"/>
</dbReference>
<keyword evidence="2" id="KW-0472">Membrane</keyword>
<dbReference type="AlphaFoldDB" id="A0A0W1R4U6"/>
<dbReference type="Proteomes" id="UP000054387">
    <property type="component" value="Unassembled WGS sequence"/>
</dbReference>
<accession>A0A0W1R4U6</accession>
<feature type="transmembrane region" description="Helical" evidence="2">
    <location>
        <begin position="20"/>
        <end position="39"/>
    </location>
</feature>
<dbReference type="Pfam" id="PF26236">
    <property type="entry name" value="DUF8054_N"/>
    <property type="match status" value="1"/>
</dbReference>
<name>A0A0W1R4U6_9EURY</name>
<evidence type="ECO:0000256" key="1">
    <source>
        <dbReference type="SAM" id="MobiDB-lite"/>
    </source>
</evidence>
<keyword evidence="2" id="KW-0812">Transmembrane</keyword>
<dbReference type="InterPro" id="IPR058775">
    <property type="entry name" value="DUF8054_M"/>
</dbReference>
<sequence>MISALLERVREPEYVGENRCVPCTAVNVAIAGVATLVVGVLSPPVGLVVFGTSLALIYLRGYLVPGTPALTKRYFPDWLLRRFDKSPHARSRRRAAQTVDAASADTETVGTDGTTLDTEAFLVDVGALRESDDADDVALEESFERAWYHRIDALRDGDGGVGQLARTVGVSTDRLSLSDHGNAVAAWLDDDWLGQWESREAFAADMAASAELDDRVDVWSEFPVDVRGQLLSGLRACIERCPVCGGTVGLGTHAVESCCQSYDVVAATCEHCEVRYFEAEYDTVDGAFVD</sequence>
<proteinExistence type="predicted"/>
<evidence type="ECO:0000313" key="6">
    <source>
        <dbReference type="EMBL" id="KTG08360.1"/>
    </source>
</evidence>
<dbReference type="RefSeq" id="WP_058583080.1">
    <property type="nucleotide sequence ID" value="NZ_LOPU01000031.1"/>
</dbReference>
<protein>
    <submittedName>
        <fullName evidence="6">Uncharacterized protein</fullName>
    </submittedName>
</protein>
<evidence type="ECO:0000256" key="2">
    <source>
        <dbReference type="SAM" id="Phobius"/>
    </source>
</evidence>
<evidence type="ECO:0000259" key="4">
    <source>
        <dbReference type="Pfam" id="PF26237"/>
    </source>
</evidence>
<dbReference type="OrthoDB" id="292134at2157"/>
<evidence type="ECO:0000313" key="7">
    <source>
        <dbReference type="Proteomes" id="UP000054387"/>
    </source>
</evidence>
<dbReference type="InterPro" id="IPR058675">
    <property type="entry name" value="DUF8054_C"/>
</dbReference>
<feature type="region of interest" description="Disordered" evidence="1">
    <location>
        <begin position="91"/>
        <end position="111"/>
    </location>
</feature>
<comment type="caution">
    <text evidence="6">The sequence shown here is derived from an EMBL/GenBank/DDBJ whole genome shotgun (WGS) entry which is preliminary data.</text>
</comment>
<feature type="domain" description="DUF8054" evidence="5">
    <location>
        <begin position="117"/>
        <end position="235"/>
    </location>
</feature>
<reference evidence="6 7" key="1">
    <citation type="submission" date="2015-12" db="EMBL/GenBank/DDBJ databases">
        <title>Haloprofundus marisrubri gen. nov., sp. nov., an extremely halophilic archaeon isolated from the Discovery deep brine-seawater interface in the Red Sea.</title>
        <authorList>
            <person name="Zhang G."/>
            <person name="Stingl U."/>
            <person name="Rashid M."/>
        </authorList>
    </citation>
    <scope>NUCLEOTIDE SEQUENCE [LARGE SCALE GENOMIC DNA]</scope>
    <source>
        <strain evidence="6 7">SB9</strain>
    </source>
</reference>
<evidence type="ECO:0000259" key="3">
    <source>
        <dbReference type="Pfam" id="PF26236"/>
    </source>
</evidence>
<organism evidence="6 7">
    <name type="scientific">Haloprofundus marisrubri</name>
    <dbReference type="NCBI Taxonomy" id="1514971"/>
    <lineage>
        <taxon>Archaea</taxon>
        <taxon>Methanobacteriati</taxon>
        <taxon>Methanobacteriota</taxon>
        <taxon>Stenosarchaea group</taxon>
        <taxon>Halobacteria</taxon>
        <taxon>Halobacteriales</taxon>
        <taxon>Haloferacaceae</taxon>
        <taxon>Haloprofundus</taxon>
    </lineage>
</organism>
<evidence type="ECO:0000259" key="5">
    <source>
        <dbReference type="Pfam" id="PF26238"/>
    </source>
</evidence>
<gene>
    <name evidence="6" type="ORF">AUR64_19195</name>
</gene>
<feature type="domain" description="DUF8054" evidence="4">
    <location>
        <begin position="239"/>
        <end position="279"/>
    </location>
</feature>